<sequence>MEKRLRCKLPKCGGFTYVMCVKCQTSLCFNKAFKS</sequence>
<evidence type="ECO:0000313" key="2">
    <source>
        <dbReference type="Proteomes" id="UP001152888"/>
    </source>
</evidence>
<gene>
    <name evidence="1" type="ORF">ACAOBT_LOCUS21243</name>
</gene>
<dbReference type="EMBL" id="CAKOFQ010007163">
    <property type="protein sequence ID" value="CAH1993042.1"/>
    <property type="molecule type" value="Genomic_DNA"/>
</dbReference>
<reference evidence="1" key="1">
    <citation type="submission" date="2022-03" db="EMBL/GenBank/DDBJ databases">
        <authorList>
            <person name="Sayadi A."/>
        </authorList>
    </citation>
    <scope>NUCLEOTIDE SEQUENCE</scope>
</reference>
<dbReference type="AlphaFoldDB" id="A0A9P0LGM9"/>
<keyword evidence="2" id="KW-1185">Reference proteome</keyword>
<name>A0A9P0LGM9_ACAOB</name>
<evidence type="ECO:0000313" key="1">
    <source>
        <dbReference type="EMBL" id="CAH1993042.1"/>
    </source>
</evidence>
<dbReference type="OrthoDB" id="6599603at2759"/>
<organism evidence="1 2">
    <name type="scientific">Acanthoscelides obtectus</name>
    <name type="common">Bean weevil</name>
    <name type="synonym">Bruchus obtectus</name>
    <dbReference type="NCBI Taxonomy" id="200917"/>
    <lineage>
        <taxon>Eukaryota</taxon>
        <taxon>Metazoa</taxon>
        <taxon>Ecdysozoa</taxon>
        <taxon>Arthropoda</taxon>
        <taxon>Hexapoda</taxon>
        <taxon>Insecta</taxon>
        <taxon>Pterygota</taxon>
        <taxon>Neoptera</taxon>
        <taxon>Endopterygota</taxon>
        <taxon>Coleoptera</taxon>
        <taxon>Polyphaga</taxon>
        <taxon>Cucujiformia</taxon>
        <taxon>Chrysomeloidea</taxon>
        <taxon>Chrysomelidae</taxon>
        <taxon>Bruchinae</taxon>
        <taxon>Bruchini</taxon>
        <taxon>Acanthoscelides</taxon>
    </lineage>
</organism>
<accession>A0A9P0LGM9</accession>
<proteinExistence type="predicted"/>
<protein>
    <submittedName>
        <fullName evidence="1">Uncharacterized protein</fullName>
    </submittedName>
</protein>
<comment type="caution">
    <text evidence="1">The sequence shown here is derived from an EMBL/GenBank/DDBJ whole genome shotgun (WGS) entry which is preliminary data.</text>
</comment>
<dbReference type="Proteomes" id="UP001152888">
    <property type="component" value="Unassembled WGS sequence"/>
</dbReference>